<proteinExistence type="predicted"/>
<accession>A0ACC6PIK0</accession>
<reference evidence="1" key="1">
    <citation type="submission" date="2024-03" db="EMBL/GenBank/DDBJ databases">
        <title>Whole genome sequecning of epiphytes from Marcgravia umbellata leaves.</title>
        <authorList>
            <person name="Kumar G."/>
            <person name="Savka M.A."/>
        </authorList>
    </citation>
    <scope>NUCLEOTIDE SEQUENCE</scope>
    <source>
        <strain evidence="1">RIT_BL5</strain>
    </source>
</reference>
<evidence type="ECO:0000313" key="2">
    <source>
        <dbReference type="Proteomes" id="UP001380953"/>
    </source>
</evidence>
<dbReference type="EMBL" id="JBBKAR010000056">
    <property type="protein sequence ID" value="MEJ8306748.1"/>
    <property type="molecule type" value="Genomic_DNA"/>
</dbReference>
<comment type="caution">
    <text evidence="1">The sequence shown here is derived from an EMBL/GenBank/DDBJ whole genome shotgun (WGS) entry which is preliminary data.</text>
</comment>
<organism evidence="1 2">
    <name type="scientific">Saccharibacillus sacchari</name>
    <dbReference type="NCBI Taxonomy" id="456493"/>
    <lineage>
        <taxon>Bacteria</taxon>
        <taxon>Bacillati</taxon>
        <taxon>Bacillota</taxon>
        <taxon>Bacilli</taxon>
        <taxon>Bacillales</taxon>
        <taxon>Paenibacillaceae</taxon>
        <taxon>Saccharibacillus</taxon>
    </lineage>
</organism>
<sequence>MLPIMDAKLVSSSVELSRELGNYEVFKTQINEEMKYKAPVNFAIEVVGRFKPMSQTMKEASGAVEVLEKVQKLYDKREAELDKMLELMKKAGQRTDGVVTSIGTAGSGGTGDIADSPLSGSVSTATDMAAQYHDYKVQKDRVSSETPPPEKITVPVGLDEETREEDNPSFLEWLNLLLRIDQYERESGSAIARVNHAVGTAFPPHTNDLIKAREHLLKAKEYNAEMSAVIATIGTRSADEAYDTVTRSDIPGAEGGPSGTTSEIREEMKKLPLNAEFFTEMEKHITDQETDFVFMKSKVELLESILPRAFGDSGMSAYNLKLNVATAGQASSQYNGRYGSGGSVIKAIEARFAEHRTHEEQRKEFEKQAKGELEKANELIKFLSESKGHLEDFQEVEKYFQENIDLNRASVEALETTAREEDPAAAGKDSMEKMDGFFGGISGMLDATGDRLLQNEYASDHFSNFDFSKVEALMKPGASIDGAAAAELLSIDQQELEYILYGFGNPAGNLAAAYGEIFAMRLAIRTMEALVDPTILAFGNPLVILAKAILEGLRAAVADMTTLITVGHIDLAKTLPIKLTYKDHLRLFLFAHPGNDNRLSRMLALIRFDTGVNPDDHYTYLSGDTAMSIPIWFLPGVMKTFGVGGGTWTGKAYTVDLQADYSY</sequence>
<evidence type="ECO:0000313" key="1">
    <source>
        <dbReference type="EMBL" id="MEJ8306748.1"/>
    </source>
</evidence>
<dbReference type="Proteomes" id="UP001380953">
    <property type="component" value="Unassembled WGS sequence"/>
</dbReference>
<gene>
    <name evidence="1" type="ORF">WKI47_22815</name>
</gene>
<keyword evidence="2" id="KW-1185">Reference proteome</keyword>
<protein>
    <submittedName>
        <fullName evidence="1">Uncharacterized protein</fullName>
    </submittedName>
</protein>
<name>A0ACC6PIK0_9BACL</name>